<dbReference type="PANTHER" id="PTHR30273:SF2">
    <property type="entry name" value="PROTEIN FECR"/>
    <property type="match status" value="1"/>
</dbReference>
<dbReference type="InterPro" id="IPR006860">
    <property type="entry name" value="FecR"/>
</dbReference>
<keyword evidence="1" id="KW-0812">Transmembrane</keyword>
<evidence type="ECO:0000313" key="4">
    <source>
        <dbReference type="EMBL" id="TKC06204.1"/>
    </source>
</evidence>
<feature type="transmembrane region" description="Helical" evidence="1">
    <location>
        <begin position="68"/>
        <end position="89"/>
    </location>
</feature>
<dbReference type="AlphaFoldDB" id="A0A4U1CHF5"/>
<evidence type="ECO:0000259" key="2">
    <source>
        <dbReference type="Pfam" id="PF04773"/>
    </source>
</evidence>
<gene>
    <name evidence="4" type="ORF">FA047_12850</name>
</gene>
<dbReference type="PANTHER" id="PTHR30273">
    <property type="entry name" value="PERIPLASMIC SIGNAL SENSOR AND SIGMA FACTOR ACTIVATOR FECR-RELATED"/>
    <property type="match status" value="1"/>
</dbReference>
<dbReference type="Gene3D" id="3.55.50.30">
    <property type="match status" value="1"/>
</dbReference>
<dbReference type="Pfam" id="PF16344">
    <property type="entry name" value="FecR_C"/>
    <property type="match status" value="1"/>
</dbReference>
<evidence type="ECO:0000256" key="1">
    <source>
        <dbReference type="SAM" id="Phobius"/>
    </source>
</evidence>
<reference evidence="4 5" key="1">
    <citation type="submission" date="2019-04" db="EMBL/GenBank/DDBJ databases">
        <title>Pedobacter sp. RP-3-15 sp. nov., isolated from Arctic soil.</title>
        <authorList>
            <person name="Dahal R.H."/>
            <person name="Kim D.-U."/>
        </authorList>
    </citation>
    <scope>NUCLEOTIDE SEQUENCE [LARGE SCALE GENOMIC DNA]</scope>
    <source>
        <strain evidence="4 5">RP-3-15</strain>
    </source>
</reference>
<dbReference type="GO" id="GO:0016989">
    <property type="term" value="F:sigma factor antagonist activity"/>
    <property type="evidence" value="ECO:0007669"/>
    <property type="project" value="TreeGrafter"/>
</dbReference>
<dbReference type="EMBL" id="SWBQ01000003">
    <property type="protein sequence ID" value="TKC06204.1"/>
    <property type="molecule type" value="Genomic_DNA"/>
</dbReference>
<name>A0A4U1CHF5_9SPHI</name>
<protein>
    <submittedName>
        <fullName evidence="4">DUF4974 domain-containing protein</fullName>
    </submittedName>
</protein>
<dbReference type="RefSeq" id="WP_136836463.1">
    <property type="nucleotide sequence ID" value="NZ_SWBQ01000003.1"/>
</dbReference>
<dbReference type="Gene3D" id="2.60.120.1440">
    <property type="match status" value="1"/>
</dbReference>
<keyword evidence="1" id="KW-1133">Transmembrane helix</keyword>
<dbReference type="InterPro" id="IPR032508">
    <property type="entry name" value="FecR_C"/>
</dbReference>
<accession>A0A4U1CHF5</accession>
<evidence type="ECO:0000313" key="5">
    <source>
        <dbReference type="Proteomes" id="UP000307244"/>
    </source>
</evidence>
<dbReference type="PIRSF" id="PIRSF018266">
    <property type="entry name" value="FecR"/>
    <property type="match status" value="1"/>
</dbReference>
<proteinExistence type="predicted"/>
<dbReference type="OrthoDB" id="1099963at2"/>
<keyword evidence="1" id="KW-0472">Membrane</keyword>
<organism evidence="4 5">
    <name type="scientific">Pedobacter frigoris</name>
    <dbReference type="NCBI Taxonomy" id="2571272"/>
    <lineage>
        <taxon>Bacteria</taxon>
        <taxon>Pseudomonadati</taxon>
        <taxon>Bacteroidota</taxon>
        <taxon>Sphingobacteriia</taxon>
        <taxon>Sphingobacteriales</taxon>
        <taxon>Sphingobacteriaceae</taxon>
        <taxon>Pedobacter</taxon>
    </lineage>
</organism>
<sequence length="386" mass="42736">MQKEEAKQLLLRYGAGNCSEAEKALVERYYVLYNESEPALSEDRVEELGRRIYAKLPKYDDQTAVRKLWPAYWVAAAIIVVLGIGVVFYKLQQNVTIPADQVVSAYANKAVLKLASGKVINLSDAENGVLASESGLEITKIKDGEILYKITDEKSGIASVGYNTISTPKGGQYQISLSDGSKVWLNAASSLTYPSTFPLSKARKVTLSGEAYFEITRLNDNNHEPAKVPFAVVTKGQEVEVLGTHFNVSAYGDDLNVKTTLLEGVVRVVPSRDSGKTLSKDGIVLQPNQQAVLTGHTLEVKEIDPDEAVAWKNGEFMFRNEPLENIMREVARWYDIEVVYENKLVGKELFGGTISRFGKVSEVLTMLELTGDVHFKIEGRKVFVTK</sequence>
<feature type="domain" description="FecR protein" evidence="2">
    <location>
        <begin position="164"/>
        <end position="267"/>
    </location>
</feature>
<dbReference type="Proteomes" id="UP000307244">
    <property type="component" value="Unassembled WGS sequence"/>
</dbReference>
<comment type="caution">
    <text evidence="4">The sequence shown here is derived from an EMBL/GenBank/DDBJ whole genome shotgun (WGS) entry which is preliminary data.</text>
</comment>
<dbReference type="InterPro" id="IPR012373">
    <property type="entry name" value="Ferrdict_sens_TM"/>
</dbReference>
<dbReference type="Pfam" id="PF04773">
    <property type="entry name" value="FecR"/>
    <property type="match status" value="1"/>
</dbReference>
<evidence type="ECO:0000259" key="3">
    <source>
        <dbReference type="Pfam" id="PF16344"/>
    </source>
</evidence>
<feature type="domain" description="Protein FecR C-terminal" evidence="3">
    <location>
        <begin position="315"/>
        <end position="384"/>
    </location>
</feature>
<keyword evidence="5" id="KW-1185">Reference proteome</keyword>